<dbReference type="InterPro" id="IPR030659">
    <property type="entry name" value="SecY_CS"/>
</dbReference>
<keyword evidence="3 11" id="KW-0813">Transport</keyword>
<dbReference type="PIRSF" id="PIRSF004557">
    <property type="entry name" value="SecY"/>
    <property type="match status" value="1"/>
</dbReference>
<organism evidence="15 16">
    <name type="scientific">Chlamydia avium 10DC88</name>
    <dbReference type="NCBI Taxonomy" id="1229831"/>
    <lineage>
        <taxon>Bacteria</taxon>
        <taxon>Pseudomonadati</taxon>
        <taxon>Chlamydiota</taxon>
        <taxon>Chlamydiia</taxon>
        <taxon>Chlamydiales</taxon>
        <taxon>Chlamydiaceae</taxon>
        <taxon>Chlamydia/Chlamydophila group</taxon>
        <taxon>Chlamydia</taxon>
    </lineage>
</organism>
<feature type="transmembrane region" description="Helical" evidence="11">
    <location>
        <begin position="237"/>
        <end position="261"/>
    </location>
</feature>
<feature type="transmembrane region" description="Helical" evidence="11">
    <location>
        <begin position="27"/>
        <end position="48"/>
    </location>
</feature>
<comment type="subunit">
    <text evidence="11">Component of the Sec protein translocase complex. Heterotrimer consisting of SecY, SecE and SecG subunits. The heterotrimers can form oligomers, although 1 heterotrimer is thought to be able to translocate proteins. Interacts with the ribosome. Interacts with SecDF, and other proteins may be involved. Interacts with SecA.</text>
</comment>
<dbReference type="PROSITE" id="PS00755">
    <property type="entry name" value="SECY_1"/>
    <property type="match status" value="1"/>
</dbReference>
<comment type="function">
    <text evidence="11 12">The central subunit of the protein translocation channel SecYEG. Consists of two halves formed by TMs 1-5 and 6-10. These two domains form a lateral gate at the front which open onto the bilayer between TMs 2 and 7, and are clamped together by SecE at the back. The channel is closed by both a pore ring composed of hydrophobic SecY resides and a short helix (helix 2A) on the extracellular side of the membrane which forms a plug. The plug probably moves laterally to allow the channel to open. The ring and the pore may move independently.</text>
</comment>
<evidence type="ECO:0000313" key="16">
    <source>
        <dbReference type="Proteomes" id="UP000019433"/>
    </source>
</evidence>
<dbReference type="SUPFAM" id="SSF103491">
    <property type="entry name" value="Preprotein translocase SecY subunit"/>
    <property type="match status" value="1"/>
</dbReference>
<keyword evidence="4" id="KW-0997">Cell inner membrane</keyword>
<feature type="transmembrane region" description="Helical" evidence="11">
    <location>
        <begin position="394"/>
        <end position="416"/>
    </location>
</feature>
<evidence type="ECO:0000256" key="6">
    <source>
        <dbReference type="ARBA" id="ARBA00022927"/>
    </source>
</evidence>
<feature type="transmembrane region" description="Helical" evidence="11">
    <location>
        <begin position="204"/>
        <end position="225"/>
    </location>
</feature>
<dbReference type="HAMAP" id="MF_01465">
    <property type="entry name" value="SecY"/>
    <property type="match status" value="1"/>
</dbReference>
<name>W8JHX6_9CHLA</name>
<feature type="transmembrane region" description="Helical" evidence="11">
    <location>
        <begin position="336"/>
        <end position="354"/>
    </location>
</feature>
<evidence type="ECO:0000256" key="10">
    <source>
        <dbReference type="ARBA" id="ARBA00039733"/>
    </source>
</evidence>
<evidence type="ECO:0000256" key="1">
    <source>
        <dbReference type="ARBA" id="ARBA00004141"/>
    </source>
</evidence>
<dbReference type="PRINTS" id="PR00303">
    <property type="entry name" value="SECYTRNLCASE"/>
</dbReference>
<dbReference type="STRING" id="1229831.M832_09130"/>
<keyword evidence="6 11" id="KW-0653">Protein transport</keyword>
<dbReference type="EMBL" id="CP006571">
    <property type="protein sequence ID" value="AHK63760.1"/>
    <property type="molecule type" value="Genomic_DNA"/>
</dbReference>
<comment type="similarity">
    <text evidence="2 11 14">Belongs to the SecY/SEC61-alpha family.</text>
</comment>
<feature type="transmembrane region" description="Helical" evidence="11">
    <location>
        <begin position="84"/>
        <end position="106"/>
    </location>
</feature>
<keyword evidence="9 11" id="KW-0472">Membrane</keyword>
<accession>W8JHX6</accession>
<evidence type="ECO:0000256" key="9">
    <source>
        <dbReference type="ARBA" id="ARBA00023136"/>
    </source>
</evidence>
<dbReference type="PATRIC" id="fig|1229831.3.peg.913"/>
<evidence type="ECO:0000256" key="7">
    <source>
        <dbReference type="ARBA" id="ARBA00022989"/>
    </source>
</evidence>
<feature type="transmembrane region" description="Helical" evidence="11">
    <location>
        <begin position="127"/>
        <end position="148"/>
    </location>
</feature>
<evidence type="ECO:0000256" key="3">
    <source>
        <dbReference type="ARBA" id="ARBA00022448"/>
    </source>
</evidence>
<evidence type="ECO:0000256" key="4">
    <source>
        <dbReference type="ARBA" id="ARBA00022519"/>
    </source>
</evidence>
<evidence type="ECO:0000256" key="12">
    <source>
        <dbReference type="RuleBase" id="RU000537"/>
    </source>
</evidence>
<dbReference type="PANTHER" id="PTHR10906">
    <property type="entry name" value="SECY/SEC61-ALPHA FAMILY MEMBER"/>
    <property type="match status" value="1"/>
</dbReference>
<dbReference type="GO" id="GO:0005886">
    <property type="term" value="C:plasma membrane"/>
    <property type="evidence" value="ECO:0007669"/>
    <property type="project" value="UniProtKB-SubCell"/>
</dbReference>
<dbReference type="NCBIfam" id="TIGR00967">
    <property type="entry name" value="3a0501s007"/>
    <property type="match status" value="1"/>
</dbReference>
<evidence type="ECO:0000256" key="13">
    <source>
        <dbReference type="RuleBase" id="RU003484"/>
    </source>
</evidence>
<gene>
    <name evidence="11 15" type="primary">secY</name>
    <name evidence="15" type="ORF">M832_09130</name>
</gene>
<dbReference type="GO" id="GO:0006605">
    <property type="term" value="P:protein targeting"/>
    <property type="evidence" value="ECO:0007669"/>
    <property type="project" value="UniProtKB-UniRule"/>
</dbReference>
<feature type="transmembrane region" description="Helical" evidence="11">
    <location>
        <begin position="294"/>
        <end position="316"/>
    </location>
</feature>
<comment type="subcellular location">
    <subcellularLocation>
        <location evidence="11">Cell membrane</location>
        <topology evidence="11">Multi-pass membrane protein</topology>
    </subcellularLocation>
    <subcellularLocation>
        <location evidence="1 13">Membrane</location>
        <topology evidence="1 13">Multi-pass membrane protein</topology>
    </subcellularLocation>
</comment>
<keyword evidence="5 11" id="KW-0812">Transmembrane</keyword>
<sequence>MLRDYELGWLMTTLRQIFSITELRKKLFFTFALLAVCRVGVFVPVPGIDGERALAYFKQLLGSSQNLFQLADIFSGGAFAQMTVIALGVVPYISASIIVQLLLVFMPSIQREMRESPDRGKRKIGRLTRLFTVGLAVIQSSLFAKFALKMNLSIPGIVLPVLLSSKLFGSPWIFYLTTVIVMTTGTLLLMWIGEQISDRGIGNGVSLIISLGILASFPSVLGSIVNKLNLGSQDPSQLGLVSLLLLCCIFVFVLITTILIIEGVRKIPVQYARRVIGRRESPGGSSYLPLKVNYAGVIPVIFASSLLMFPATIGQFITSDTSWLKRVAMMLSPGNWVYSLCYVLLIIFFTYFWTATQFHPEQIASEMKKNNAFIPGIRQGKPTQTYLEYTMNRITLLGAVFLAVIAILPSILGRVLSVDANVSYFLGGTAILIIVGVILDTMKQIDAFLLMRRYDSFLKADRSKGRH</sequence>
<dbReference type="Proteomes" id="UP000019433">
    <property type="component" value="Chromosome"/>
</dbReference>
<dbReference type="GO" id="GO:0065002">
    <property type="term" value="P:intracellular protein transmembrane transport"/>
    <property type="evidence" value="ECO:0007669"/>
    <property type="project" value="UniProtKB-UniRule"/>
</dbReference>
<dbReference type="HOGENOM" id="CLU_030313_0_0_0"/>
<dbReference type="eggNOG" id="COG0201">
    <property type="taxonomic scope" value="Bacteria"/>
</dbReference>
<dbReference type="InterPro" id="IPR026593">
    <property type="entry name" value="SecY"/>
</dbReference>
<reference evidence="15 16" key="1">
    <citation type="journal article" date="2014" name="Syst. Appl. Microbiol.">
        <title>Evidence for the existence of two new members of the family Chlamydiaceae and proposal of Chlamydia avium sp. nov. and Chlamydia gallinacea sp. nov.</title>
        <authorList>
            <person name="Sachse K."/>
            <person name="Laroucau K."/>
            <person name="Riege K."/>
            <person name="Wehner S."/>
            <person name="Dilcher M."/>
            <person name="Creasy H.H."/>
            <person name="Weidmann M."/>
            <person name="Myers G."/>
            <person name="Vorimore F."/>
            <person name="Vicari N."/>
            <person name="Magnino S."/>
            <person name="Liebler-Tenorio E."/>
            <person name="Ruettger A."/>
            <person name="Bavoil P.M."/>
            <person name="Hufert F.T."/>
            <person name="Rossello-Mora R."/>
            <person name="Marz M."/>
        </authorList>
    </citation>
    <scope>NUCLEOTIDE SEQUENCE [LARGE SCALE GENOMIC DNA]</scope>
    <source>
        <strain evidence="15 16">10DC88</strain>
    </source>
</reference>
<dbReference type="FunFam" id="1.10.3370.10:FF:000001">
    <property type="entry name" value="Preprotein translocase subunit SecY"/>
    <property type="match status" value="1"/>
</dbReference>
<dbReference type="GO" id="GO:0043952">
    <property type="term" value="P:protein transport by the Sec complex"/>
    <property type="evidence" value="ECO:0007669"/>
    <property type="project" value="UniProtKB-UniRule"/>
</dbReference>
<evidence type="ECO:0000256" key="2">
    <source>
        <dbReference type="ARBA" id="ARBA00005751"/>
    </source>
</evidence>
<evidence type="ECO:0000256" key="5">
    <source>
        <dbReference type="ARBA" id="ARBA00022692"/>
    </source>
</evidence>
<dbReference type="InterPro" id="IPR023201">
    <property type="entry name" value="SecY_dom_sf"/>
</dbReference>
<dbReference type="KEGG" id="cav:M832_09130"/>
<dbReference type="PROSITE" id="PS00756">
    <property type="entry name" value="SECY_2"/>
    <property type="match status" value="1"/>
</dbReference>
<feature type="transmembrane region" description="Helical" evidence="11">
    <location>
        <begin position="422"/>
        <end position="442"/>
    </location>
</feature>
<keyword evidence="8 11" id="KW-0811">Translocation</keyword>
<evidence type="ECO:0000313" key="15">
    <source>
        <dbReference type="EMBL" id="AHK63760.1"/>
    </source>
</evidence>
<dbReference type="Gene3D" id="1.10.3370.10">
    <property type="entry name" value="SecY subunit domain"/>
    <property type="match status" value="1"/>
</dbReference>
<protein>
    <recommendedName>
        <fullName evidence="10 11">Protein translocase subunit SecY</fullName>
    </recommendedName>
</protein>
<dbReference type="AlphaFoldDB" id="W8JHX6"/>
<keyword evidence="7 11" id="KW-1133">Transmembrane helix</keyword>
<evidence type="ECO:0000256" key="11">
    <source>
        <dbReference type="HAMAP-Rule" id="MF_01465"/>
    </source>
</evidence>
<keyword evidence="11" id="KW-1003">Cell membrane</keyword>
<dbReference type="InterPro" id="IPR002208">
    <property type="entry name" value="SecY/SEC61-alpha"/>
</dbReference>
<evidence type="ECO:0000256" key="14">
    <source>
        <dbReference type="RuleBase" id="RU004349"/>
    </source>
</evidence>
<evidence type="ECO:0000256" key="8">
    <source>
        <dbReference type="ARBA" id="ARBA00023010"/>
    </source>
</evidence>
<dbReference type="Pfam" id="PF00344">
    <property type="entry name" value="SecY"/>
    <property type="match status" value="1"/>
</dbReference>
<feature type="transmembrane region" description="Helical" evidence="11">
    <location>
        <begin position="172"/>
        <end position="192"/>
    </location>
</feature>
<proteinExistence type="inferred from homology"/>